<keyword evidence="2" id="KW-1185">Reference proteome</keyword>
<dbReference type="EMBL" id="JADBEF010000001">
    <property type="protein sequence ID" value="MBE1557635.1"/>
    <property type="molecule type" value="Genomic_DNA"/>
</dbReference>
<organism evidence="1 2">
    <name type="scientific">Nonomuraea africana</name>
    <dbReference type="NCBI Taxonomy" id="46171"/>
    <lineage>
        <taxon>Bacteria</taxon>
        <taxon>Bacillati</taxon>
        <taxon>Actinomycetota</taxon>
        <taxon>Actinomycetes</taxon>
        <taxon>Streptosporangiales</taxon>
        <taxon>Streptosporangiaceae</taxon>
        <taxon>Nonomuraea</taxon>
    </lineage>
</organism>
<evidence type="ECO:0000313" key="1">
    <source>
        <dbReference type="EMBL" id="MBE1557635.1"/>
    </source>
</evidence>
<evidence type="ECO:0000313" key="2">
    <source>
        <dbReference type="Proteomes" id="UP000661607"/>
    </source>
</evidence>
<protein>
    <submittedName>
        <fullName evidence="1">Uncharacterized protein</fullName>
    </submittedName>
</protein>
<sequence>MNWQLLEEALRRAPGPLYVTELRAIRTPFGPMFVDPVSAVLGKLRAGRSL</sequence>
<dbReference type="Proteomes" id="UP000661607">
    <property type="component" value="Unassembled WGS sequence"/>
</dbReference>
<name>A0ABR9K6W3_9ACTN</name>
<dbReference type="RefSeq" id="WP_192773204.1">
    <property type="nucleotide sequence ID" value="NZ_BAAASY010000019.1"/>
</dbReference>
<proteinExistence type="predicted"/>
<reference evidence="1 2" key="1">
    <citation type="submission" date="2020-10" db="EMBL/GenBank/DDBJ databases">
        <title>Sequencing the genomes of 1000 actinobacteria strains.</title>
        <authorList>
            <person name="Klenk H.-P."/>
        </authorList>
    </citation>
    <scope>NUCLEOTIDE SEQUENCE [LARGE SCALE GENOMIC DNA]</scope>
    <source>
        <strain evidence="1 2">DSM 43748</strain>
    </source>
</reference>
<accession>A0ABR9K6W3</accession>
<gene>
    <name evidence="1" type="ORF">H4W81_000414</name>
</gene>
<comment type="caution">
    <text evidence="1">The sequence shown here is derived from an EMBL/GenBank/DDBJ whole genome shotgun (WGS) entry which is preliminary data.</text>
</comment>